<dbReference type="PRINTS" id="PR00099">
    <property type="entry name" value="CPSGATASE"/>
</dbReference>
<keyword evidence="4" id="KW-1185">Reference proteome</keyword>
<dbReference type="HOGENOM" id="CLU_014340_1_2_6"/>
<dbReference type="GO" id="GO:0005829">
    <property type="term" value="C:cytosol"/>
    <property type="evidence" value="ECO:0007669"/>
    <property type="project" value="TreeGrafter"/>
</dbReference>
<dbReference type="Proteomes" id="UP000009061">
    <property type="component" value="Chromosome"/>
</dbReference>
<dbReference type="GO" id="GO:0004049">
    <property type="term" value="F:anthranilate synthase activity"/>
    <property type="evidence" value="ECO:0007669"/>
    <property type="project" value="TreeGrafter"/>
</dbReference>
<dbReference type="eggNOG" id="COG0512">
    <property type="taxonomic scope" value="Bacteria"/>
</dbReference>
<dbReference type="GO" id="GO:0000162">
    <property type="term" value="P:L-tryptophan biosynthetic process"/>
    <property type="evidence" value="ECO:0007669"/>
    <property type="project" value="TreeGrafter"/>
</dbReference>
<dbReference type="PANTHER" id="PTHR43418">
    <property type="entry name" value="MULTIFUNCTIONAL TRYPTOPHAN BIOSYNTHESIS PROTEIN-RELATED"/>
    <property type="match status" value="1"/>
</dbReference>
<dbReference type="Pfam" id="PF00117">
    <property type="entry name" value="GATase"/>
    <property type="match status" value="1"/>
</dbReference>
<dbReference type="InterPro" id="IPR006221">
    <property type="entry name" value="TrpG/PapA_dom"/>
</dbReference>
<dbReference type="KEGG" id="wgl:WIGMOR_0029"/>
<evidence type="ECO:0000313" key="3">
    <source>
        <dbReference type="EMBL" id="AFA40890.1"/>
    </source>
</evidence>
<protein>
    <submittedName>
        <fullName evidence="3">Aminodeoxychorismate synthase, subunit II</fullName>
    </submittedName>
</protein>
<dbReference type="RefSeq" id="WP_014353829.1">
    <property type="nucleotide sequence ID" value="NC_016893.1"/>
</dbReference>
<dbReference type="InterPro" id="IPR050472">
    <property type="entry name" value="Anth_synth/Amidotransfase"/>
</dbReference>
<dbReference type="STRING" id="1142511.WIGMOR_0029"/>
<evidence type="ECO:0000256" key="1">
    <source>
        <dbReference type="ARBA" id="ARBA00022962"/>
    </source>
</evidence>
<dbReference type="EMBL" id="CP003315">
    <property type="protein sequence ID" value="AFA40890.1"/>
    <property type="molecule type" value="Genomic_DNA"/>
</dbReference>
<accession>H6Q4A7</accession>
<keyword evidence="1" id="KW-0315">Glutamine amidotransferase</keyword>
<dbReference type="NCBIfam" id="TIGR00566">
    <property type="entry name" value="trpG_papA"/>
    <property type="match status" value="1"/>
</dbReference>
<dbReference type="PRINTS" id="PR00096">
    <property type="entry name" value="GATASE"/>
</dbReference>
<reference evidence="3 4" key="1">
    <citation type="journal article" date="2012" name="MBio">
        <title>Insight into the transmission biology and species-specific functional capabilities of tsetse (Diptera: glossinidae) obligate symbiont wigglesworthia.</title>
        <authorList>
            <person name="Rio R.V."/>
            <person name="Symula R.E."/>
            <person name="Wang J."/>
            <person name="Lohs C."/>
            <person name="Wu Y.N."/>
            <person name="Snyder A.K."/>
            <person name="Bjornson R.D."/>
            <person name="Oshima K."/>
            <person name="Biehl B.S."/>
            <person name="Perna N.T."/>
            <person name="Hattori M."/>
            <person name="Aksoy S."/>
        </authorList>
    </citation>
    <scope>NUCLEOTIDE SEQUENCE [LARGE SCALE GENOMIC DNA]</scope>
    <source>
        <strain evidence="3">WGM</strain>
    </source>
</reference>
<dbReference type="InterPro" id="IPR017926">
    <property type="entry name" value="GATASE"/>
</dbReference>
<organism evidence="3 4">
    <name type="scientific">Wigglesworthia glossinidia endosymbiont of Glossina morsitans morsitans</name>
    <name type="common">Yale colony</name>
    <dbReference type="NCBI Taxonomy" id="1142511"/>
    <lineage>
        <taxon>Bacteria</taxon>
        <taxon>Pseudomonadati</taxon>
        <taxon>Pseudomonadota</taxon>
        <taxon>Gammaproteobacteria</taxon>
        <taxon>Enterobacterales</taxon>
        <taxon>Erwiniaceae</taxon>
        <taxon>Wigglesworthia</taxon>
    </lineage>
</organism>
<dbReference type="AlphaFoldDB" id="H6Q4A7"/>
<feature type="domain" description="Glutamine amidotransferase" evidence="2">
    <location>
        <begin position="5"/>
        <end position="193"/>
    </location>
</feature>
<dbReference type="PRINTS" id="PR00097">
    <property type="entry name" value="ANTSNTHASEII"/>
</dbReference>
<proteinExistence type="predicted"/>
<dbReference type="PROSITE" id="PS51273">
    <property type="entry name" value="GATASE_TYPE_1"/>
    <property type="match status" value="1"/>
</dbReference>
<dbReference type="InterPro" id="IPR029062">
    <property type="entry name" value="Class_I_gatase-like"/>
</dbReference>
<dbReference type="FunFam" id="3.40.50.880:FF:000003">
    <property type="entry name" value="Anthranilate synthase component II"/>
    <property type="match status" value="1"/>
</dbReference>
<dbReference type="SUPFAM" id="SSF52317">
    <property type="entry name" value="Class I glutamine amidotransferase-like"/>
    <property type="match status" value="1"/>
</dbReference>
<evidence type="ECO:0000259" key="2">
    <source>
        <dbReference type="Pfam" id="PF00117"/>
    </source>
</evidence>
<dbReference type="OrthoDB" id="9786812at2"/>
<sequence>MQKLLIIDNYDSFTWNLYQYFSAMRTHVIVKKNDEISILEIEKMSPDKIIISPGPGTPENSGISLSLILNFYKKIPIFGVCLGHQAIALAFGAKIIRANKIMHGKKSLIIHNNKNLFHNLKNPLYVVRYHSLIIQSNTLPDHFIINAKNYLSHKNDQYEIMAIKHKQFPLYGVQFHPESILSDMGFELLYNFVKN</sequence>
<gene>
    <name evidence="3" type="primary">pabA</name>
    <name evidence="3" type="ORF">WIGMOR_0029</name>
</gene>
<dbReference type="Gene3D" id="3.40.50.880">
    <property type="match status" value="1"/>
</dbReference>
<name>H6Q4A7_WIGGL</name>
<evidence type="ECO:0000313" key="4">
    <source>
        <dbReference type="Proteomes" id="UP000009061"/>
    </source>
</evidence>
<dbReference type="CDD" id="cd01743">
    <property type="entry name" value="GATase1_Anthranilate_Synthase"/>
    <property type="match status" value="1"/>
</dbReference>
<dbReference type="PANTHER" id="PTHR43418:SF4">
    <property type="entry name" value="MULTIFUNCTIONAL TRYPTOPHAN BIOSYNTHESIS PROTEIN"/>
    <property type="match status" value="1"/>
</dbReference>